<gene>
    <name evidence="1" type="ORF">MCEL_26810</name>
</gene>
<dbReference type="AlphaFoldDB" id="A0A7I7RK03"/>
<dbReference type="EMBL" id="AP022591">
    <property type="protein sequence ID" value="BBY44386.1"/>
    <property type="molecule type" value="Genomic_DNA"/>
</dbReference>
<organism evidence="1 2">
    <name type="scientific">Mycolicibacterium celeriflavum</name>
    <name type="common">Mycobacterium celeriflavum</name>
    <dbReference type="NCBI Taxonomy" id="1249101"/>
    <lineage>
        <taxon>Bacteria</taxon>
        <taxon>Bacillati</taxon>
        <taxon>Actinomycetota</taxon>
        <taxon>Actinomycetes</taxon>
        <taxon>Mycobacteriales</taxon>
        <taxon>Mycobacteriaceae</taxon>
        <taxon>Mycolicibacterium</taxon>
    </lineage>
</organism>
<protein>
    <submittedName>
        <fullName evidence="1">Uncharacterized protein</fullName>
    </submittedName>
</protein>
<accession>A0A7I7RK03</accession>
<evidence type="ECO:0000313" key="2">
    <source>
        <dbReference type="Proteomes" id="UP000466431"/>
    </source>
</evidence>
<proteinExistence type="predicted"/>
<dbReference type="KEGG" id="mcee:MCEL_26810"/>
<dbReference type="Proteomes" id="UP000466431">
    <property type="component" value="Chromosome"/>
</dbReference>
<reference evidence="1 2" key="1">
    <citation type="journal article" date="2019" name="Emerg. Microbes Infect.">
        <title>Comprehensive subspecies identification of 175 nontuberculous mycobacteria species based on 7547 genomic profiles.</title>
        <authorList>
            <person name="Matsumoto Y."/>
            <person name="Kinjo T."/>
            <person name="Motooka D."/>
            <person name="Nabeya D."/>
            <person name="Jung N."/>
            <person name="Uechi K."/>
            <person name="Horii T."/>
            <person name="Iida T."/>
            <person name="Fujita J."/>
            <person name="Nakamura S."/>
        </authorList>
    </citation>
    <scope>NUCLEOTIDE SEQUENCE [LARGE SCALE GENOMIC DNA]</scope>
    <source>
        <strain evidence="1 2">JCM 18439</strain>
    </source>
</reference>
<keyword evidence="2" id="KW-1185">Reference proteome</keyword>
<sequence>MLAVQGSGEAPVTIFGRLPGLAEAIGAACRSHGFVVRHGRPPCERASSSRWAGAVPGYASETDTDDQSLESAILILDAGAVESLFGEGHSRPTRRRLRACENDCCQLGLAAVATRGARQVLVICDVRRLSFGQRMRARRWVRNLAHRIGYESSINGLGELATALAEIGTDEDVPLVASAAVDWHRRGQPSSTARPDRLPISAADRHASTALRDVSRAAAHGPGSAPSRRW</sequence>
<name>A0A7I7RK03_MYCCF</name>
<evidence type="ECO:0000313" key="1">
    <source>
        <dbReference type="EMBL" id="BBY44386.1"/>
    </source>
</evidence>